<organism evidence="1 2">
    <name type="scientific">Pseudomonas kilonensis</name>
    <dbReference type="NCBI Taxonomy" id="132476"/>
    <lineage>
        <taxon>Bacteria</taxon>
        <taxon>Pseudomonadati</taxon>
        <taxon>Pseudomonadota</taxon>
        <taxon>Gammaproteobacteria</taxon>
        <taxon>Pseudomonadales</taxon>
        <taxon>Pseudomonadaceae</taxon>
        <taxon>Pseudomonas</taxon>
    </lineage>
</organism>
<comment type="caution">
    <text evidence="1">The sequence shown here is derived from an EMBL/GenBank/DDBJ whole genome shotgun (WGS) entry which is preliminary data.</text>
</comment>
<name>A0A0F4XUI9_9PSED</name>
<dbReference type="Proteomes" id="UP000033662">
    <property type="component" value="Unassembled WGS sequence"/>
</dbReference>
<evidence type="ECO:0000313" key="2">
    <source>
        <dbReference type="Proteomes" id="UP000033662"/>
    </source>
</evidence>
<gene>
    <name evidence="1" type="ORF">VP02_02975</name>
</gene>
<sequence length="184" mass="21119">MPLNHSSQYAELTNEHFQAIGRLTVEWSNIEFLLGVLLSRLLVTPEFLARTYTDRMSGATRQDAINEACKIHSYRYSYKLISEEQIKKILDVNNKITPLRVTRNKFAHFCWSRSSDEEIFGTNFSGGVPVGNKYKKSFVSFTVAELDEFHKKAYAIVDVLSDLTQVLPEMEEEGLGSKVRFLQE</sequence>
<dbReference type="PATRIC" id="fig|132476.4.peg.2233"/>
<dbReference type="AlphaFoldDB" id="A0A0F4XUI9"/>
<proteinExistence type="predicted"/>
<dbReference type="OrthoDB" id="7024679at2"/>
<accession>A0A0F4XUI9</accession>
<reference evidence="1 2" key="1">
    <citation type="submission" date="2015-03" db="EMBL/GenBank/DDBJ databases">
        <title>Pseudomonas fluorescens 1855-344 Genome sequencing and assembly.</title>
        <authorList>
            <person name="Eng W.W.H."/>
            <person name="Gan H.M."/>
            <person name="Savka M.A."/>
        </authorList>
    </citation>
    <scope>NUCLEOTIDE SEQUENCE [LARGE SCALE GENOMIC DNA]</scope>
    <source>
        <strain evidence="1 2">1855-344</strain>
    </source>
</reference>
<evidence type="ECO:0000313" key="1">
    <source>
        <dbReference type="EMBL" id="KKA09496.1"/>
    </source>
</evidence>
<protein>
    <submittedName>
        <fullName evidence="1">Uncharacterized protein</fullName>
    </submittedName>
</protein>
<dbReference type="EMBL" id="JZXC01000002">
    <property type="protein sequence ID" value="KKA09496.1"/>
    <property type="molecule type" value="Genomic_DNA"/>
</dbReference>